<accession>A0A2G2X081</accession>
<dbReference type="OrthoDB" id="1304502at2759"/>
<reference evidence="5 6" key="1">
    <citation type="journal article" date="2017" name="Genome Biol.">
        <title>New reference genome sequences of hot pepper reveal the massive evolution of plant disease-resistance genes by retroduplication.</title>
        <authorList>
            <person name="Kim S."/>
            <person name="Park J."/>
            <person name="Yeom S.I."/>
            <person name="Kim Y.M."/>
            <person name="Seo E."/>
            <person name="Kim K.T."/>
            <person name="Kim M.S."/>
            <person name="Lee J.M."/>
            <person name="Cheong K."/>
            <person name="Shin H.S."/>
            <person name="Kim S.B."/>
            <person name="Han K."/>
            <person name="Lee J."/>
            <person name="Park M."/>
            <person name="Lee H.A."/>
            <person name="Lee H.Y."/>
            <person name="Lee Y."/>
            <person name="Oh S."/>
            <person name="Lee J.H."/>
            <person name="Choi E."/>
            <person name="Choi E."/>
            <person name="Lee S.E."/>
            <person name="Jeon J."/>
            <person name="Kim H."/>
            <person name="Choi G."/>
            <person name="Song H."/>
            <person name="Lee J."/>
            <person name="Lee S.C."/>
            <person name="Kwon J.K."/>
            <person name="Lee H.Y."/>
            <person name="Koo N."/>
            <person name="Hong Y."/>
            <person name="Kim R.W."/>
            <person name="Kang W.H."/>
            <person name="Huh J.H."/>
            <person name="Kang B.C."/>
            <person name="Yang T.J."/>
            <person name="Lee Y.H."/>
            <person name="Bennetzen J.L."/>
            <person name="Choi D."/>
        </authorList>
    </citation>
    <scope>NUCLEOTIDE SEQUENCE [LARGE SCALE GENOMIC DNA]</scope>
    <source>
        <strain evidence="6">cv. PBC81</strain>
    </source>
</reference>
<organism evidence="5 6">
    <name type="scientific">Capsicum baccatum</name>
    <name type="common">Peruvian pepper</name>
    <dbReference type="NCBI Taxonomy" id="33114"/>
    <lineage>
        <taxon>Eukaryota</taxon>
        <taxon>Viridiplantae</taxon>
        <taxon>Streptophyta</taxon>
        <taxon>Embryophyta</taxon>
        <taxon>Tracheophyta</taxon>
        <taxon>Spermatophyta</taxon>
        <taxon>Magnoliopsida</taxon>
        <taxon>eudicotyledons</taxon>
        <taxon>Gunneridae</taxon>
        <taxon>Pentapetalae</taxon>
        <taxon>asterids</taxon>
        <taxon>lamiids</taxon>
        <taxon>Solanales</taxon>
        <taxon>Solanaceae</taxon>
        <taxon>Solanoideae</taxon>
        <taxon>Capsiceae</taxon>
        <taxon>Capsicum</taxon>
    </lineage>
</organism>
<comment type="caution">
    <text evidence="5">The sequence shown here is derived from an EMBL/GenBank/DDBJ whole genome shotgun (WGS) entry which is preliminary data.</text>
</comment>
<dbReference type="EMBL" id="MLFT02000004">
    <property type="protein sequence ID" value="PHT50904.1"/>
    <property type="molecule type" value="Genomic_DNA"/>
</dbReference>
<dbReference type="GO" id="GO:0008234">
    <property type="term" value="F:cysteine-type peptidase activity"/>
    <property type="evidence" value="ECO:0007669"/>
    <property type="project" value="InterPro"/>
</dbReference>
<evidence type="ECO:0000256" key="1">
    <source>
        <dbReference type="ARBA" id="ARBA00005234"/>
    </source>
</evidence>
<sequence>MDKVMRSVFYDDFVNKKITFRVEDLYEIELVYFISRFLQSELPRTFIKKADFDLIESGHYLKYDWGVVNNHVNDQSPLDDIPFFTESQLVSLEPTFRVLETPKAHIFTPIMFDKSPVDVYNQSDTSSRRCLLHFMTAYIDKSLSESLEYVILKDTPQQEPQSNDCGMLICAFAEYVSHGIFDISSRLFDAVNHRIRYGALLWNYARRKQNDGAISKSEAIGNVTSKHGGFKRSREQFGSTRTR</sequence>
<evidence type="ECO:0000256" key="3">
    <source>
        <dbReference type="ARBA" id="ARBA00022801"/>
    </source>
</evidence>
<dbReference type="PANTHER" id="PTHR33022">
    <property type="entry name" value="DUF1985 DOMAIN-CONTAINING PROTEIN"/>
    <property type="match status" value="1"/>
</dbReference>
<dbReference type="InterPro" id="IPR038765">
    <property type="entry name" value="Papain-like_cys_pep_sf"/>
</dbReference>
<keyword evidence="3" id="KW-0378">Hydrolase</keyword>
<feature type="domain" description="Ubiquitin-like protease family profile" evidence="4">
    <location>
        <begin position="137"/>
        <end position="196"/>
    </location>
</feature>
<evidence type="ECO:0000256" key="2">
    <source>
        <dbReference type="ARBA" id="ARBA00022670"/>
    </source>
</evidence>
<dbReference type="Proteomes" id="UP000224567">
    <property type="component" value="Unassembled WGS sequence"/>
</dbReference>
<comment type="similarity">
    <text evidence="1">Belongs to the peptidase C48 family.</text>
</comment>
<dbReference type="AlphaFoldDB" id="A0A2G2X081"/>
<name>A0A2G2X081_CAPBA</name>
<dbReference type="SUPFAM" id="SSF54001">
    <property type="entry name" value="Cysteine proteinases"/>
    <property type="match status" value="1"/>
</dbReference>
<dbReference type="InterPro" id="IPR003653">
    <property type="entry name" value="Peptidase_C48_C"/>
</dbReference>
<keyword evidence="6" id="KW-1185">Reference proteome</keyword>
<dbReference type="GO" id="GO:0006508">
    <property type="term" value="P:proteolysis"/>
    <property type="evidence" value="ECO:0007669"/>
    <property type="project" value="UniProtKB-KW"/>
</dbReference>
<dbReference type="Gene3D" id="3.40.395.10">
    <property type="entry name" value="Adenoviral Proteinase, Chain A"/>
    <property type="match status" value="1"/>
</dbReference>
<evidence type="ECO:0000259" key="4">
    <source>
        <dbReference type="Pfam" id="PF02902"/>
    </source>
</evidence>
<evidence type="ECO:0000313" key="6">
    <source>
        <dbReference type="Proteomes" id="UP000224567"/>
    </source>
</evidence>
<protein>
    <recommendedName>
        <fullName evidence="4">Ubiquitin-like protease family profile domain-containing protein</fullName>
    </recommendedName>
</protein>
<reference evidence="6" key="2">
    <citation type="journal article" date="2017" name="J. Anim. Genet.">
        <title>Multiple reference genome sequences of hot pepper reveal the massive evolution of plant disease resistance genes by retroduplication.</title>
        <authorList>
            <person name="Kim S."/>
            <person name="Park J."/>
            <person name="Yeom S.-I."/>
            <person name="Kim Y.-M."/>
            <person name="Seo E."/>
            <person name="Kim K.-T."/>
            <person name="Kim M.-S."/>
            <person name="Lee J.M."/>
            <person name="Cheong K."/>
            <person name="Shin H.-S."/>
            <person name="Kim S.-B."/>
            <person name="Han K."/>
            <person name="Lee J."/>
            <person name="Park M."/>
            <person name="Lee H.-A."/>
            <person name="Lee H.-Y."/>
            <person name="Lee Y."/>
            <person name="Oh S."/>
            <person name="Lee J.H."/>
            <person name="Choi E."/>
            <person name="Choi E."/>
            <person name="Lee S.E."/>
            <person name="Jeon J."/>
            <person name="Kim H."/>
            <person name="Choi G."/>
            <person name="Song H."/>
            <person name="Lee J."/>
            <person name="Lee S.-C."/>
            <person name="Kwon J.-K."/>
            <person name="Lee H.-Y."/>
            <person name="Koo N."/>
            <person name="Hong Y."/>
            <person name="Kim R.W."/>
            <person name="Kang W.-H."/>
            <person name="Huh J.H."/>
            <person name="Kang B.-C."/>
            <person name="Yang T.-J."/>
            <person name="Lee Y.-H."/>
            <person name="Bennetzen J.L."/>
            <person name="Choi D."/>
        </authorList>
    </citation>
    <scope>NUCLEOTIDE SEQUENCE [LARGE SCALE GENOMIC DNA]</scope>
    <source>
        <strain evidence="6">cv. PBC81</strain>
    </source>
</reference>
<dbReference type="Pfam" id="PF02902">
    <property type="entry name" value="Peptidase_C48"/>
    <property type="match status" value="1"/>
</dbReference>
<keyword evidence="2" id="KW-0645">Protease</keyword>
<gene>
    <name evidence="5" type="ORF">CQW23_10651</name>
</gene>
<dbReference type="PANTHER" id="PTHR33022:SF21">
    <property type="entry name" value="UBIQUITIN-LIKE PROTEASE FAMILY PROFILE DOMAIN-CONTAINING PROTEIN"/>
    <property type="match status" value="1"/>
</dbReference>
<proteinExistence type="inferred from homology"/>
<evidence type="ECO:0000313" key="5">
    <source>
        <dbReference type="EMBL" id="PHT50904.1"/>
    </source>
</evidence>